<feature type="non-terminal residue" evidence="2">
    <location>
        <position position="1"/>
    </location>
</feature>
<reference evidence="2" key="1">
    <citation type="submission" date="2013-11" db="EMBL/GenBank/DDBJ databases">
        <title>Genome sequence of the fusiform rust pathogen reveals effectors for host alternation and coevolution with pine.</title>
        <authorList>
            <consortium name="DOE Joint Genome Institute"/>
            <person name="Smith K."/>
            <person name="Pendleton A."/>
            <person name="Kubisiak T."/>
            <person name="Anderson C."/>
            <person name="Salamov A."/>
            <person name="Aerts A."/>
            <person name="Riley R."/>
            <person name="Clum A."/>
            <person name="Lindquist E."/>
            <person name="Ence D."/>
            <person name="Campbell M."/>
            <person name="Kronenberg Z."/>
            <person name="Feau N."/>
            <person name="Dhillon B."/>
            <person name="Hamelin R."/>
            <person name="Burleigh J."/>
            <person name="Smith J."/>
            <person name="Yandell M."/>
            <person name="Nelson C."/>
            <person name="Grigoriev I."/>
            <person name="Davis J."/>
        </authorList>
    </citation>
    <scope>NUCLEOTIDE SEQUENCE</scope>
    <source>
        <strain evidence="2">G11</strain>
    </source>
</reference>
<keyword evidence="3" id="KW-1185">Reference proteome</keyword>
<sequence length="153" mass="17966">FVWSLVRANQDYSRIQDIHHSITHTMYDVAPSYDLFTYNPIKVLKLLIPARKIVELRDHLGANLRITLWTATIELTALGFLYFPILYFTLREIRKRSKELRLTIATSTTKQAIQFINIQNHLNEEMNALICHAFSTYFSTLMYIPILAWMVCI</sequence>
<dbReference type="EMBL" id="MU167248">
    <property type="protein sequence ID" value="KAG0147401.1"/>
    <property type="molecule type" value="Genomic_DNA"/>
</dbReference>
<feature type="transmembrane region" description="Helical" evidence="1">
    <location>
        <begin position="129"/>
        <end position="151"/>
    </location>
</feature>
<evidence type="ECO:0000313" key="3">
    <source>
        <dbReference type="Proteomes" id="UP000886653"/>
    </source>
</evidence>
<accession>A0A9P6NI55</accession>
<organism evidence="2 3">
    <name type="scientific">Cronartium quercuum f. sp. fusiforme G11</name>
    <dbReference type="NCBI Taxonomy" id="708437"/>
    <lineage>
        <taxon>Eukaryota</taxon>
        <taxon>Fungi</taxon>
        <taxon>Dikarya</taxon>
        <taxon>Basidiomycota</taxon>
        <taxon>Pucciniomycotina</taxon>
        <taxon>Pucciniomycetes</taxon>
        <taxon>Pucciniales</taxon>
        <taxon>Coleosporiaceae</taxon>
        <taxon>Cronartium</taxon>
    </lineage>
</organism>
<protein>
    <submittedName>
        <fullName evidence="2">Uncharacterized protein</fullName>
    </submittedName>
</protein>
<keyword evidence="1" id="KW-1133">Transmembrane helix</keyword>
<feature type="transmembrane region" description="Helical" evidence="1">
    <location>
        <begin position="66"/>
        <end position="90"/>
    </location>
</feature>
<comment type="caution">
    <text evidence="2">The sequence shown here is derived from an EMBL/GenBank/DDBJ whole genome shotgun (WGS) entry which is preliminary data.</text>
</comment>
<dbReference type="AlphaFoldDB" id="A0A9P6NI55"/>
<keyword evidence="1" id="KW-0812">Transmembrane</keyword>
<keyword evidence="1" id="KW-0472">Membrane</keyword>
<name>A0A9P6NI55_9BASI</name>
<dbReference type="Proteomes" id="UP000886653">
    <property type="component" value="Unassembled WGS sequence"/>
</dbReference>
<evidence type="ECO:0000313" key="2">
    <source>
        <dbReference type="EMBL" id="KAG0147401.1"/>
    </source>
</evidence>
<proteinExistence type="predicted"/>
<evidence type="ECO:0000256" key="1">
    <source>
        <dbReference type="SAM" id="Phobius"/>
    </source>
</evidence>
<dbReference type="OrthoDB" id="2507227at2759"/>
<gene>
    <name evidence="2" type="ORF">CROQUDRAFT_42930</name>
</gene>